<feature type="compositionally biased region" description="Polar residues" evidence="14">
    <location>
        <begin position="495"/>
        <end position="511"/>
    </location>
</feature>
<evidence type="ECO:0000256" key="6">
    <source>
        <dbReference type="ARBA" id="ARBA00022605"/>
    </source>
</evidence>
<dbReference type="Gene3D" id="3.40.640.10">
    <property type="entry name" value="Type I PLP-dependent aspartate aminotransferase-like (Major domain)"/>
    <property type="match status" value="1"/>
</dbReference>
<feature type="compositionally biased region" description="Basic and acidic residues" evidence="14">
    <location>
        <begin position="547"/>
        <end position="557"/>
    </location>
</feature>
<evidence type="ECO:0000256" key="4">
    <source>
        <dbReference type="ARBA" id="ARBA00013030"/>
    </source>
</evidence>
<feature type="region of interest" description="Disordered" evidence="14">
    <location>
        <begin position="1"/>
        <end position="21"/>
    </location>
</feature>
<dbReference type="InterPro" id="IPR000192">
    <property type="entry name" value="Aminotrans_V_dom"/>
</dbReference>
<feature type="region of interest" description="Disordered" evidence="14">
    <location>
        <begin position="694"/>
        <end position="774"/>
    </location>
</feature>
<comment type="caution">
    <text evidence="17">The sequence shown here is derived from an EMBL/GenBank/DDBJ whole genome shotgun (WGS) entry which is preliminary data.</text>
</comment>
<keyword evidence="8" id="KW-0663">Pyridoxal phosphate</keyword>
<dbReference type="AlphaFoldDB" id="A0A9P8CY00"/>
<comment type="cofactor">
    <cofactor evidence="1 12">
        <name>pyridoxal 5'-phosphate</name>
        <dbReference type="ChEBI" id="CHEBI:597326"/>
    </cofactor>
</comment>
<feature type="compositionally biased region" description="Basic and acidic residues" evidence="14">
    <location>
        <begin position="187"/>
        <end position="201"/>
    </location>
</feature>
<name>A0A9P8CY00_MORAP</name>
<dbReference type="SUPFAM" id="SSF53383">
    <property type="entry name" value="PLP-dependent transferases"/>
    <property type="match status" value="1"/>
</dbReference>
<evidence type="ECO:0000256" key="3">
    <source>
        <dbReference type="ARBA" id="ARBA00006904"/>
    </source>
</evidence>
<feature type="domain" description="Aminotransferase class V" evidence="15">
    <location>
        <begin position="782"/>
        <end position="1199"/>
    </location>
</feature>
<dbReference type="Proteomes" id="UP000717515">
    <property type="component" value="Unassembled WGS sequence"/>
</dbReference>
<comment type="similarity">
    <text evidence="3">Belongs to the class-V pyridoxal-phosphate-dependent aminotransferase family. SerC subfamily.</text>
</comment>
<dbReference type="EC" id="2.6.1.52" evidence="4"/>
<dbReference type="FunFam" id="3.90.1150.10:FF:000006">
    <property type="entry name" value="Phosphoserine aminotransferase"/>
    <property type="match status" value="1"/>
</dbReference>
<keyword evidence="9" id="KW-0718">Serine biosynthesis</keyword>
<evidence type="ECO:0000256" key="9">
    <source>
        <dbReference type="ARBA" id="ARBA00023299"/>
    </source>
</evidence>
<dbReference type="GO" id="GO:0030170">
    <property type="term" value="F:pyridoxal phosphate binding"/>
    <property type="evidence" value="ECO:0007669"/>
    <property type="project" value="TreeGrafter"/>
</dbReference>
<reference evidence="17" key="1">
    <citation type="submission" date="2021-07" db="EMBL/GenBank/DDBJ databases">
        <title>Draft genome of Mortierella alpina, strain LL118, isolated from an aspen leaf litter sample.</title>
        <authorList>
            <person name="Yang S."/>
            <person name="Vinatzer B.A."/>
        </authorList>
    </citation>
    <scope>NUCLEOTIDE SEQUENCE</scope>
    <source>
        <strain evidence="17">LL118</strain>
    </source>
</reference>
<keyword evidence="7" id="KW-0808">Transferase</keyword>
<dbReference type="Pfam" id="PF00855">
    <property type="entry name" value="PWWP"/>
    <property type="match status" value="1"/>
</dbReference>
<dbReference type="PANTHER" id="PTHR43247">
    <property type="entry name" value="PHOSPHOSERINE AMINOTRANSFERASE"/>
    <property type="match status" value="1"/>
</dbReference>
<dbReference type="Gene3D" id="3.90.1150.10">
    <property type="entry name" value="Aspartate Aminotransferase, domain 1"/>
    <property type="match status" value="1"/>
</dbReference>
<feature type="region of interest" description="Disordered" evidence="14">
    <location>
        <begin position="174"/>
        <end position="249"/>
    </location>
</feature>
<dbReference type="InterPro" id="IPR015421">
    <property type="entry name" value="PyrdxlP-dep_Trfase_major"/>
</dbReference>
<dbReference type="InterPro" id="IPR020578">
    <property type="entry name" value="Aminotrans_V_PyrdxlP_BS"/>
</dbReference>
<feature type="compositionally biased region" description="Low complexity" evidence="14">
    <location>
        <begin position="177"/>
        <end position="186"/>
    </location>
</feature>
<feature type="compositionally biased region" description="Basic residues" evidence="14">
    <location>
        <begin position="714"/>
        <end position="729"/>
    </location>
</feature>
<feature type="coiled-coil region" evidence="13">
    <location>
        <begin position="813"/>
        <end position="840"/>
    </location>
</feature>
<evidence type="ECO:0000256" key="1">
    <source>
        <dbReference type="ARBA" id="ARBA00001933"/>
    </source>
</evidence>
<feature type="compositionally biased region" description="Low complexity" evidence="14">
    <location>
        <begin position="355"/>
        <end position="407"/>
    </location>
</feature>
<dbReference type="PROSITE" id="PS00595">
    <property type="entry name" value="AA_TRANSFER_CLASS_5"/>
    <property type="match status" value="1"/>
</dbReference>
<comment type="catalytic activity">
    <reaction evidence="10">
        <text>4-(phosphooxy)-L-threonine + 2-oxoglutarate = (R)-3-hydroxy-2-oxo-4-phosphooxybutanoate + L-glutamate</text>
        <dbReference type="Rhea" id="RHEA:16573"/>
        <dbReference type="ChEBI" id="CHEBI:16810"/>
        <dbReference type="ChEBI" id="CHEBI:29985"/>
        <dbReference type="ChEBI" id="CHEBI:58452"/>
        <dbReference type="ChEBI" id="CHEBI:58538"/>
        <dbReference type="EC" id="2.6.1.52"/>
    </reaction>
</comment>
<evidence type="ECO:0000256" key="5">
    <source>
        <dbReference type="ARBA" id="ARBA00022576"/>
    </source>
</evidence>
<keyword evidence="6" id="KW-0028">Amino-acid biosynthesis</keyword>
<dbReference type="PANTHER" id="PTHR43247:SF1">
    <property type="entry name" value="PHOSPHOSERINE AMINOTRANSFERASE"/>
    <property type="match status" value="1"/>
</dbReference>
<feature type="compositionally biased region" description="Low complexity" evidence="14">
    <location>
        <begin position="207"/>
        <end position="247"/>
    </location>
</feature>
<dbReference type="HAMAP" id="MF_00160">
    <property type="entry name" value="SerC_aminotrans_5"/>
    <property type="match status" value="1"/>
</dbReference>
<evidence type="ECO:0000256" key="13">
    <source>
        <dbReference type="SAM" id="Coils"/>
    </source>
</evidence>
<feature type="region of interest" description="Disordered" evidence="14">
    <location>
        <begin position="282"/>
        <end position="634"/>
    </location>
</feature>
<dbReference type="InterPro" id="IPR000313">
    <property type="entry name" value="PWWP_dom"/>
</dbReference>
<dbReference type="InterPro" id="IPR015424">
    <property type="entry name" value="PyrdxlP-dep_Trfase"/>
</dbReference>
<evidence type="ECO:0000256" key="14">
    <source>
        <dbReference type="SAM" id="MobiDB-lite"/>
    </source>
</evidence>
<feature type="compositionally biased region" description="Polar residues" evidence="14">
    <location>
        <begin position="1"/>
        <end position="18"/>
    </location>
</feature>
<evidence type="ECO:0000256" key="11">
    <source>
        <dbReference type="ARBA" id="ARBA00049007"/>
    </source>
</evidence>
<keyword evidence="13" id="KW-0175">Coiled coil</keyword>
<dbReference type="GO" id="GO:0005737">
    <property type="term" value="C:cytoplasm"/>
    <property type="evidence" value="ECO:0007669"/>
    <property type="project" value="TreeGrafter"/>
</dbReference>
<dbReference type="GO" id="GO:0004648">
    <property type="term" value="F:O-phospho-L-serine:2-oxoglutarate aminotransferase activity"/>
    <property type="evidence" value="ECO:0007669"/>
    <property type="project" value="UniProtKB-EC"/>
</dbReference>
<feature type="compositionally biased region" description="Polar residues" evidence="14">
    <location>
        <begin position="577"/>
        <end position="586"/>
    </location>
</feature>
<keyword evidence="5" id="KW-0032">Aminotransferase</keyword>
<dbReference type="NCBIfam" id="NF003764">
    <property type="entry name" value="PRK05355.1"/>
    <property type="match status" value="1"/>
</dbReference>
<evidence type="ECO:0000256" key="10">
    <source>
        <dbReference type="ARBA" id="ARBA00047630"/>
    </source>
</evidence>
<dbReference type="GO" id="GO:0006564">
    <property type="term" value="P:L-serine biosynthetic process"/>
    <property type="evidence" value="ECO:0007669"/>
    <property type="project" value="UniProtKB-KW"/>
</dbReference>
<feature type="compositionally biased region" description="Low complexity" evidence="14">
    <location>
        <begin position="604"/>
        <end position="624"/>
    </location>
</feature>
<proteinExistence type="inferred from homology"/>
<evidence type="ECO:0000256" key="12">
    <source>
        <dbReference type="RuleBase" id="RU004504"/>
    </source>
</evidence>
<evidence type="ECO:0000313" key="18">
    <source>
        <dbReference type="Proteomes" id="UP000717515"/>
    </source>
</evidence>
<gene>
    <name evidence="17" type="ORF">KVV02_003468</name>
</gene>
<evidence type="ECO:0000313" key="17">
    <source>
        <dbReference type="EMBL" id="KAG9322929.1"/>
    </source>
</evidence>
<organism evidence="17 18">
    <name type="scientific">Mortierella alpina</name>
    <name type="common">Oleaginous fungus</name>
    <name type="synonym">Mortierella renispora</name>
    <dbReference type="NCBI Taxonomy" id="64518"/>
    <lineage>
        <taxon>Eukaryota</taxon>
        <taxon>Fungi</taxon>
        <taxon>Fungi incertae sedis</taxon>
        <taxon>Mucoromycota</taxon>
        <taxon>Mortierellomycotina</taxon>
        <taxon>Mortierellomycetes</taxon>
        <taxon>Mortierellales</taxon>
        <taxon>Mortierellaceae</taxon>
        <taxon>Mortierella</taxon>
    </lineage>
</organism>
<dbReference type="FunFam" id="3.40.640.10:FF:000010">
    <property type="entry name" value="Phosphoserine aminotransferase"/>
    <property type="match status" value="1"/>
</dbReference>
<evidence type="ECO:0000259" key="15">
    <source>
        <dbReference type="Pfam" id="PF00266"/>
    </source>
</evidence>
<dbReference type="Pfam" id="PF00266">
    <property type="entry name" value="Aminotran_5"/>
    <property type="match status" value="1"/>
</dbReference>
<dbReference type="Gene3D" id="2.30.30.140">
    <property type="match status" value="1"/>
</dbReference>
<evidence type="ECO:0000256" key="2">
    <source>
        <dbReference type="ARBA" id="ARBA00005099"/>
    </source>
</evidence>
<feature type="domain" description="PWWP" evidence="16">
    <location>
        <begin position="41"/>
        <end position="92"/>
    </location>
</feature>
<dbReference type="EMBL" id="JAIFTL010000123">
    <property type="protein sequence ID" value="KAG9322929.1"/>
    <property type="molecule type" value="Genomic_DNA"/>
</dbReference>
<protein>
    <recommendedName>
        <fullName evidence="4">phosphoserine transaminase</fullName>
        <ecNumber evidence="4">2.6.1.52</ecNumber>
    </recommendedName>
</protein>
<dbReference type="CDD" id="cd05162">
    <property type="entry name" value="PWWP"/>
    <property type="match status" value="1"/>
</dbReference>
<evidence type="ECO:0000256" key="8">
    <source>
        <dbReference type="ARBA" id="ARBA00022898"/>
    </source>
</evidence>
<comment type="catalytic activity">
    <reaction evidence="11">
        <text>O-phospho-L-serine + 2-oxoglutarate = 3-phosphooxypyruvate + L-glutamate</text>
        <dbReference type="Rhea" id="RHEA:14329"/>
        <dbReference type="ChEBI" id="CHEBI:16810"/>
        <dbReference type="ChEBI" id="CHEBI:18110"/>
        <dbReference type="ChEBI" id="CHEBI:29985"/>
        <dbReference type="ChEBI" id="CHEBI:57524"/>
        <dbReference type="EC" id="2.6.1.52"/>
    </reaction>
</comment>
<sequence>MTRAASNRKNGTATTAASSRPGPVFRGRDVVFVDPLDDKESYWWPAMIVPVPEIDSSMDCTALNPGECLVKYFEDNKYSVVLFKDLQPFVPTTIPFLEFELAAGQKFLKNGGVVNALAYLESGKVKRKFSWHRWGTAQEQELSLDSHKHKAINLPLVSDKAFAELSIQQQPHIGIFPSASSSPATSTKHDTDTENDNHDTSSSKVNGAQSAVSAAAPASTASEGAGEQPASSSGAVAASTAMGSTTARQSGHQLLKNGLQRSLASVASSATAQSASTLLPSPVSLHDLTTEPADETEFGLRSSKARVEVTKGSPVVASGTGRRSRRGSRDNEGKGNTAAAPTPVSKETTRRSRNTSEVSSSSASSVSGHNSSNGVVATVTAPTTSSPLPTPSSSSPSISTTAAAPNTESPKKRKKTIVEIPLLTDSQNGMTEARPISGRSSREGSAEPTVSPRSTRHSSRKATDKRSGSVSDDTYEPAVENTGRVGHAMTRMTRQRSAPKSASSLPGSDSSVLGLEKIDTAVNETEADQEVKGEETDAVMAVEAESETLKMETEQAENKTIAESTAMDVDVPKPTGPSKSTETKQSNQEEEQGQGTPSIPPPLSLVSAAASASSSPSSSSGPESEQATEDSVVSATNNGLLQSLERERQEMNRNFEHVLPTLAIGSKEREAFYENCMDHLQRLSQEHRRLKDILKSSEYLPKGRRATRSSPQYHSHHHRHHHHHHHHNQQHLEEKPNHRGRSSPAPLRNNSQSSDGGNGNKENTQSNGAHKGMTTAAAAHKWNFGAGPAMIPRPVLERAQAEFLNYNQTGVSLMELSHRSEAYEDLNNKAQKQLRTLLNIPQNYKIIFMQGGGHTQFAAVVYNLIAWRHQQNKDQHRQNADQETWKNIPVDYIVTGSWSAKAAEEAKRLGAHVRVVCDTKKQLGAYKGIPEESTWLSSDPEGPLRQEDREKGRTPAYLYYCDNETVNGVEFPFVPSMHDPTVPLVCDMSSNILSRPVDVSKFGVIYAGAQKNIGPAGVSVVIVREDLLHTSEAHDGVLPVPLMLDYKTMVKNNSLYNTPPMFAIYMASLVFDWLLDPKAQKVQDGAYFDRELVGVEAAAARNDRKAKKLYRALEESRFCRVVVTDQAARSKMNVPFRISAARKDDPAAVPNKAEDEKMEAAFVAQAEARGLLQLAGHRSVGGIRASIYNAMTEEGVDVLIAFLKEFENQY</sequence>
<evidence type="ECO:0000256" key="7">
    <source>
        <dbReference type="ARBA" id="ARBA00022679"/>
    </source>
</evidence>
<comment type="pathway">
    <text evidence="2">Amino-acid biosynthesis; L-serine biosynthesis; L-serine from 3-phospho-D-glycerate: step 2/3.</text>
</comment>
<accession>A0A9P8CY00</accession>
<dbReference type="InterPro" id="IPR022278">
    <property type="entry name" value="Pser_aminoTfrase"/>
</dbReference>
<dbReference type="SUPFAM" id="SSF63748">
    <property type="entry name" value="Tudor/PWWP/MBT"/>
    <property type="match status" value="1"/>
</dbReference>
<dbReference type="InterPro" id="IPR015422">
    <property type="entry name" value="PyrdxlP-dep_Trfase_small"/>
</dbReference>
<evidence type="ECO:0000259" key="16">
    <source>
        <dbReference type="Pfam" id="PF00855"/>
    </source>
</evidence>